<dbReference type="AlphaFoldDB" id="A0A0E9LYU8"/>
<evidence type="ECO:0000313" key="4">
    <source>
        <dbReference type="EMBL" id="GAO30040.1"/>
    </source>
</evidence>
<dbReference type="GO" id="GO:0016020">
    <property type="term" value="C:membrane"/>
    <property type="evidence" value="ECO:0007669"/>
    <property type="project" value="TreeGrafter"/>
</dbReference>
<reference evidence="4 5" key="1">
    <citation type="journal article" date="2015" name="Microbes Environ.">
        <title>Distribution and evolution of nitrogen fixation genes in the phylum bacteroidetes.</title>
        <authorList>
            <person name="Inoue J."/>
            <person name="Oshima K."/>
            <person name="Suda W."/>
            <person name="Sakamoto M."/>
            <person name="Iino T."/>
            <person name="Noda S."/>
            <person name="Hongoh Y."/>
            <person name="Hattori M."/>
            <person name="Ohkuma M."/>
        </authorList>
    </citation>
    <scope>NUCLEOTIDE SEQUENCE [LARGE SCALE GENOMIC DNA]</scope>
    <source>
        <strain evidence="4">JCM 15548</strain>
    </source>
</reference>
<dbReference type="PANTHER" id="PTHR10587">
    <property type="entry name" value="GLYCOSYL TRANSFERASE-RELATED"/>
    <property type="match status" value="1"/>
</dbReference>
<dbReference type="PROSITE" id="PS51677">
    <property type="entry name" value="NODB"/>
    <property type="match status" value="1"/>
</dbReference>
<evidence type="ECO:0000256" key="2">
    <source>
        <dbReference type="ARBA" id="ARBA00022801"/>
    </source>
</evidence>
<proteinExistence type="predicted"/>
<dbReference type="InterPro" id="IPR002509">
    <property type="entry name" value="NODB_dom"/>
</dbReference>
<evidence type="ECO:0000259" key="3">
    <source>
        <dbReference type="PROSITE" id="PS51677"/>
    </source>
</evidence>
<protein>
    <submittedName>
        <fullName evidence="4">Polysaccharide deacetylase</fullName>
    </submittedName>
</protein>
<dbReference type="CDD" id="cd10917">
    <property type="entry name" value="CE4_NodB_like_6s_7s"/>
    <property type="match status" value="1"/>
</dbReference>
<comment type="caution">
    <text evidence="4">The sequence shown here is derived from an EMBL/GenBank/DDBJ whole genome shotgun (WGS) entry which is preliminary data.</text>
</comment>
<keyword evidence="1" id="KW-0479">Metal-binding</keyword>
<organism evidence="4 5">
    <name type="scientific">Geofilum rubicundum JCM 15548</name>
    <dbReference type="NCBI Taxonomy" id="1236989"/>
    <lineage>
        <taxon>Bacteria</taxon>
        <taxon>Pseudomonadati</taxon>
        <taxon>Bacteroidota</taxon>
        <taxon>Bacteroidia</taxon>
        <taxon>Marinilabiliales</taxon>
        <taxon>Marinilabiliaceae</taxon>
        <taxon>Geofilum</taxon>
    </lineage>
</organism>
<gene>
    <name evidence="4" type="ORF">JCM15548_12284</name>
</gene>
<sequence length="208" mass="24508">MDKWKIQPPVFLRWLFPGTIWRFSTREKCVYLTFDDGPVPEVTPKVVALLNRYQAKATFFCVADNIRRFPEVYQMLQENGMQVGNHTYSHMKAWSNSVSAYFSDVEKGLEWNPTELFRPPHGQLYPWYVPRLKRTCRKIVMWDVLSMDYRADLSDGDVFEAVIKHVRPGSVIVFHDSLKAWPRLEKALPDILEYLSHEGYRMDLIAME</sequence>
<dbReference type="RefSeq" id="WP_062124756.1">
    <property type="nucleotide sequence ID" value="NZ_BAZW01000017.1"/>
</dbReference>
<dbReference type="GO" id="GO:0016810">
    <property type="term" value="F:hydrolase activity, acting on carbon-nitrogen (but not peptide) bonds"/>
    <property type="evidence" value="ECO:0007669"/>
    <property type="project" value="InterPro"/>
</dbReference>
<dbReference type="Proteomes" id="UP000032900">
    <property type="component" value="Unassembled WGS sequence"/>
</dbReference>
<name>A0A0E9LYU8_9BACT</name>
<feature type="domain" description="NodB homology" evidence="3">
    <location>
        <begin position="28"/>
        <end position="203"/>
    </location>
</feature>
<dbReference type="Pfam" id="PF01522">
    <property type="entry name" value="Polysacc_deac_1"/>
    <property type="match status" value="1"/>
</dbReference>
<dbReference type="InterPro" id="IPR011330">
    <property type="entry name" value="Glyco_hydro/deAcase_b/a-brl"/>
</dbReference>
<keyword evidence="5" id="KW-1185">Reference proteome</keyword>
<dbReference type="EMBL" id="BAZW01000017">
    <property type="protein sequence ID" value="GAO30040.1"/>
    <property type="molecule type" value="Genomic_DNA"/>
</dbReference>
<dbReference type="InterPro" id="IPR050248">
    <property type="entry name" value="Polysacc_deacetylase_ArnD"/>
</dbReference>
<accession>A0A0E9LYU8</accession>
<dbReference type="PANTHER" id="PTHR10587:SF133">
    <property type="entry name" value="CHITIN DEACETYLASE 1-RELATED"/>
    <property type="match status" value="1"/>
</dbReference>
<dbReference type="GO" id="GO:0046872">
    <property type="term" value="F:metal ion binding"/>
    <property type="evidence" value="ECO:0007669"/>
    <property type="project" value="UniProtKB-KW"/>
</dbReference>
<dbReference type="GO" id="GO:0005975">
    <property type="term" value="P:carbohydrate metabolic process"/>
    <property type="evidence" value="ECO:0007669"/>
    <property type="project" value="InterPro"/>
</dbReference>
<evidence type="ECO:0000256" key="1">
    <source>
        <dbReference type="ARBA" id="ARBA00022723"/>
    </source>
</evidence>
<evidence type="ECO:0000313" key="5">
    <source>
        <dbReference type="Proteomes" id="UP000032900"/>
    </source>
</evidence>
<dbReference type="Gene3D" id="3.20.20.370">
    <property type="entry name" value="Glycoside hydrolase/deacetylase"/>
    <property type="match status" value="1"/>
</dbReference>
<dbReference type="SUPFAM" id="SSF88713">
    <property type="entry name" value="Glycoside hydrolase/deacetylase"/>
    <property type="match status" value="1"/>
</dbReference>
<dbReference type="STRING" id="1236989.JCM15548_12284"/>
<keyword evidence="2" id="KW-0378">Hydrolase</keyword>
<dbReference type="OrthoDB" id="9812065at2"/>